<evidence type="ECO:0000256" key="4">
    <source>
        <dbReference type="ARBA" id="ARBA00022898"/>
    </source>
</evidence>
<feature type="domain" description="Aminotransferase class I/classII large" evidence="7">
    <location>
        <begin position="97"/>
        <end position="454"/>
    </location>
</feature>
<keyword evidence="8" id="KW-1185">Reference proteome</keyword>
<dbReference type="GO" id="GO:0017059">
    <property type="term" value="C:serine palmitoyltransferase complex"/>
    <property type="evidence" value="ECO:0007669"/>
    <property type="project" value="TreeGrafter"/>
</dbReference>
<dbReference type="InterPro" id="IPR015421">
    <property type="entry name" value="PyrdxlP-dep_Trfase_major"/>
</dbReference>
<evidence type="ECO:0000259" key="7">
    <source>
        <dbReference type="Pfam" id="PF00155"/>
    </source>
</evidence>
<accession>A0A0M3I2J3</accession>
<proteinExistence type="inferred from homology"/>
<protein>
    <submittedName>
        <fullName evidence="9">Aminotran_1_2 domain-containing protein</fullName>
    </submittedName>
</protein>
<organism evidence="8 9">
    <name type="scientific">Ascaris lumbricoides</name>
    <name type="common">Giant roundworm</name>
    <dbReference type="NCBI Taxonomy" id="6252"/>
    <lineage>
        <taxon>Eukaryota</taxon>
        <taxon>Metazoa</taxon>
        <taxon>Ecdysozoa</taxon>
        <taxon>Nematoda</taxon>
        <taxon>Chromadorea</taxon>
        <taxon>Rhabditida</taxon>
        <taxon>Spirurina</taxon>
        <taxon>Ascaridomorpha</taxon>
        <taxon>Ascaridoidea</taxon>
        <taxon>Ascarididae</taxon>
        <taxon>Ascaris</taxon>
    </lineage>
</organism>
<dbReference type="Proteomes" id="UP000036681">
    <property type="component" value="Unplaced"/>
</dbReference>
<dbReference type="GO" id="GO:0046513">
    <property type="term" value="P:ceramide biosynthetic process"/>
    <property type="evidence" value="ECO:0007669"/>
    <property type="project" value="TreeGrafter"/>
</dbReference>
<comment type="similarity">
    <text evidence="2 6">Belongs to the class-II pyridoxal-phosphate-dependent aminotransferase family.</text>
</comment>
<dbReference type="Pfam" id="PF00155">
    <property type="entry name" value="Aminotran_1_2"/>
    <property type="match status" value="1"/>
</dbReference>
<dbReference type="GO" id="GO:0030170">
    <property type="term" value="F:pyridoxal phosphate binding"/>
    <property type="evidence" value="ECO:0007669"/>
    <property type="project" value="InterPro"/>
</dbReference>
<dbReference type="WBParaSite" id="ALUE_0001072501-mRNA-1">
    <property type="protein sequence ID" value="ALUE_0001072501-mRNA-1"/>
    <property type="gene ID" value="ALUE_0001072501"/>
</dbReference>
<sequence length="478" mass="52929">MHEKQVESSWWRSTCEKDVWGDPPWYILALVRLNYLVMDFVPLDDPFVTLYVNNLYRMGSDVVNRPLAGPPSVLMKIKERVTHNYGWSYEFTGRVRDVINMGSYNYLGFSGTESGCIETVTSTLEENGIGICGTRQEFGSTQLHNELDTMVARFLGVEDAVCFPMGFCTNSMNISAFVNKDCLILSDELNHASLVVGSRLSGATIVVFKHNDANDMEQKLLDSVSIKRSQGSSFKKILIIVEGVYSMEGTIVNLPAFIDVKKRRKAYLFLDEAHSIGALGRYGRGVVEYWGCDPNDVDVLMGTLTKSFAAAGGYIAGRKATIEYVKAFSQGACYGGMMSPTLIAQVTHIIKVLTGEDGTNIGFEKRNRLLRNTRYLRNRLKQLGFLVYGHSDSPVVPIITFFASKAVCIGRESLKRGLGVVTVVFPATPWSKSRARLCVSADHTKEQLDLALKVLNDIGELAGSKYGSVDSIGNLVEY</sequence>
<evidence type="ECO:0000256" key="1">
    <source>
        <dbReference type="ARBA" id="ARBA00001933"/>
    </source>
</evidence>
<keyword evidence="5" id="KW-0012">Acyltransferase</keyword>
<dbReference type="PANTHER" id="PTHR13693">
    <property type="entry name" value="CLASS II AMINOTRANSFERASE/8-AMINO-7-OXONONANOATE SYNTHASE"/>
    <property type="match status" value="1"/>
</dbReference>
<dbReference type="InterPro" id="IPR015422">
    <property type="entry name" value="PyrdxlP-dep_Trfase_small"/>
</dbReference>
<dbReference type="PANTHER" id="PTHR13693:SF54">
    <property type="entry name" value="SERINE PALMITOYLTRANSFERASE 3"/>
    <property type="match status" value="1"/>
</dbReference>
<dbReference type="GO" id="GO:0046512">
    <property type="term" value="P:sphingosine biosynthetic process"/>
    <property type="evidence" value="ECO:0007669"/>
    <property type="project" value="TreeGrafter"/>
</dbReference>
<dbReference type="CDD" id="cd06454">
    <property type="entry name" value="KBL_like"/>
    <property type="match status" value="1"/>
</dbReference>
<evidence type="ECO:0000313" key="9">
    <source>
        <dbReference type="WBParaSite" id="ALUE_0001072501-mRNA-1"/>
    </source>
</evidence>
<dbReference type="InterPro" id="IPR015424">
    <property type="entry name" value="PyrdxlP-dep_Trfase"/>
</dbReference>
<evidence type="ECO:0000313" key="8">
    <source>
        <dbReference type="Proteomes" id="UP000036681"/>
    </source>
</evidence>
<keyword evidence="3" id="KW-0808">Transferase</keyword>
<evidence type="ECO:0000256" key="3">
    <source>
        <dbReference type="ARBA" id="ARBA00022679"/>
    </source>
</evidence>
<evidence type="ECO:0000256" key="2">
    <source>
        <dbReference type="ARBA" id="ARBA00008392"/>
    </source>
</evidence>
<dbReference type="SUPFAM" id="SSF53383">
    <property type="entry name" value="PLP-dependent transferases"/>
    <property type="match status" value="1"/>
</dbReference>
<dbReference type="InterPro" id="IPR004839">
    <property type="entry name" value="Aminotransferase_I/II_large"/>
</dbReference>
<reference evidence="9" key="1">
    <citation type="submission" date="2017-02" db="UniProtKB">
        <authorList>
            <consortium name="WormBaseParasite"/>
        </authorList>
    </citation>
    <scope>IDENTIFICATION</scope>
</reference>
<evidence type="ECO:0000256" key="5">
    <source>
        <dbReference type="ARBA" id="ARBA00023315"/>
    </source>
</evidence>
<dbReference type="PROSITE" id="PS00599">
    <property type="entry name" value="AA_TRANSFER_CLASS_2"/>
    <property type="match status" value="1"/>
</dbReference>
<dbReference type="InterPro" id="IPR001917">
    <property type="entry name" value="Aminotrans_II_pyridoxalP_BS"/>
</dbReference>
<evidence type="ECO:0000256" key="6">
    <source>
        <dbReference type="RuleBase" id="RU003693"/>
    </source>
</evidence>
<dbReference type="InterPro" id="IPR050087">
    <property type="entry name" value="AON_synthase_class-II"/>
</dbReference>
<name>A0A0M3I2J3_ASCLU</name>
<comment type="cofactor">
    <cofactor evidence="1 6">
        <name>pyridoxal 5'-phosphate</name>
        <dbReference type="ChEBI" id="CHEBI:597326"/>
    </cofactor>
</comment>
<dbReference type="GO" id="GO:0004758">
    <property type="term" value="F:serine C-palmitoyltransferase activity"/>
    <property type="evidence" value="ECO:0007669"/>
    <property type="project" value="TreeGrafter"/>
</dbReference>
<dbReference type="Gene3D" id="3.40.640.10">
    <property type="entry name" value="Type I PLP-dependent aspartate aminotransferase-like (Major domain)"/>
    <property type="match status" value="1"/>
</dbReference>
<dbReference type="Gene3D" id="3.90.1150.10">
    <property type="entry name" value="Aspartate Aminotransferase, domain 1"/>
    <property type="match status" value="1"/>
</dbReference>
<dbReference type="GO" id="GO:0016020">
    <property type="term" value="C:membrane"/>
    <property type="evidence" value="ECO:0007669"/>
    <property type="project" value="GOC"/>
</dbReference>
<keyword evidence="4 6" id="KW-0663">Pyridoxal phosphate</keyword>
<dbReference type="AlphaFoldDB" id="A0A0M3I2J3"/>